<dbReference type="InterPro" id="IPR010982">
    <property type="entry name" value="Lambda_DNA-bd_dom_sf"/>
</dbReference>
<reference evidence="3" key="1">
    <citation type="journal article" date="2015" name="Genome Announc.">
        <title>Draft Genome Sequence of Tolypothrix boutellei Strain VB521301.</title>
        <authorList>
            <person name="Chandrababunaidu M.M."/>
            <person name="Singh D."/>
            <person name="Sen D."/>
            <person name="Bhan S."/>
            <person name="Das S."/>
            <person name="Gupta A."/>
            <person name="Adhikary S.P."/>
            <person name="Tripathy S."/>
        </authorList>
    </citation>
    <scope>NUCLEOTIDE SEQUENCE</scope>
    <source>
        <strain evidence="3">VB521301</strain>
    </source>
</reference>
<dbReference type="SUPFAM" id="SSF47413">
    <property type="entry name" value="lambda repressor-like DNA-binding domains"/>
    <property type="match status" value="1"/>
</dbReference>
<evidence type="ECO:0000259" key="1">
    <source>
        <dbReference type="Pfam" id="PF01381"/>
    </source>
</evidence>
<dbReference type="Proteomes" id="UP000029738">
    <property type="component" value="Unassembled WGS sequence"/>
</dbReference>
<evidence type="ECO:0000313" key="4">
    <source>
        <dbReference type="Proteomes" id="UP000029738"/>
    </source>
</evidence>
<proteinExistence type="predicted"/>
<dbReference type="EMBL" id="JHEG04000001">
    <property type="protein sequence ID" value="KAF3884540.1"/>
    <property type="molecule type" value="Genomic_DNA"/>
</dbReference>
<dbReference type="OrthoDB" id="495881at2"/>
<reference evidence="2" key="2">
    <citation type="submission" date="2019-11" db="EMBL/GenBank/DDBJ databases">
        <title>Improved Assembly of Tolypothrix boutellei genome.</title>
        <authorList>
            <person name="Sarangi A.N."/>
            <person name="Mukherjee M."/>
            <person name="Ghosh S."/>
            <person name="Singh D."/>
            <person name="Das A."/>
            <person name="Kant S."/>
            <person name="Prusty A."/>
            <person name="Tripathy S."/>
        </authorList>
    </citation>
    <scope>NUCLEOTIDE SEQUENCE</scope>
    <source>
        <strain evidence="2">VB521301</strain>
    </source>
</reference>
<dbReference type="CDD" id="cd00093">
    <property type="entry name" value="HTH_XRE"/>
    <property type="match status" value="1"/>
</dbReference>
<dbReference type="AlphaFoldDB" id="A0A0C1R1G4"/>
<gene>
    <name evidence="3" type="ORF">DA73_0225700</name>
    <name evidence="2" type="ORF">DA73_0400002925</name>
</gene>
<evidence type="ECO:0000313" key="2">
    <source>
        <dbReference type="EMBL" id="KAF3884540.1"/>
    </source>
</evidence>
<accession>A0A0C1R1G4</accession>
<comment type="caution">
    <text evidence="3">The sequence shown here is derived from an EMBL/GenBank/DDBJ whole genome shotgun (WGS) entry which is preliminary data.</text>
</comment>
<sequence length="114" mass="12480">MDHQQILIKAIRESGLTAREISEATGVNESSLSRFMNGKQDLRAGDYFAVLNFLPEEAKNPAKSRLAMDSPVSLKVLIAQATDTEKAEVLFALGHLFLKEHKNTEAVDLLPAAS</sequence>
<name>A0A0C1R1G4_9CYAN</name>
<dbReference type="RefSeq" id="WP_038076308.1">
    <property type="nucleotide sequence ID" value="NZ_JHEG04000001.1"/>
</dbReference>
<keyword evidence="4" id="KW-1185">Reference proteome</keyword>
<dbReference type="Pfam" id="PF01381">
    <property type="entry name" value="HTH_3"/>
    <property type="match status" value="1"/>
</dbReference>
<dbReference type="InterPro" id="IPR001387">
    <property type="entry name" value="Cro/C1-type_HTH"/>
</dbReference>
<evidence type="ECO:0000313" key="3">
    <source>
        <dbReference type="EMBL" id="KIE09718.1"/>
    </source>
</evidence>
<organism evidence="3">
    <name type="scientific">Tolypothrix bouteillei VB521301</name>
    <dbReference type="NCBI Taxonomy" id="1479485"/>
    <lineage>
        <taxon>Bacteria</taxon>
        <taxon>Bacillati</taxon>
        <taxon>Cyanobacteriota</taxon>
        <taxon>Cyanophyceae</taxon>
        <taxon>Nostocales</taxon>
        <taxon>Tolypothrichaceae</taxon>
        <taxon>Tolypothrix</taxon>
    </lineage>
</organism>
<feature type="domain" description="HTH cro/C1-type" evidence="1">
    <location>
        <begin position="8"/>
        <end position="54"/>
    </location>
</feature>
<protein>
    <submittedName>
        <fullName evidence="2">Helix-turn-helix transcriptional regulator</fullName>
    </submittedName>
</protein>
<dbReference type="GO" id="GO:0003677">
    <property type="term" value="F:DNA binding"/>
    <property type="evidence" value="ECO:0007669"/>
    <property type="project" value="InterPro"/>
</dbReference>
<dbReference type="EMBL" id="JHEG02000054">
    <property type="protein sequence ID" value="KIE09718.1"/>
    <property type="molecule type" value="Genomic_DNA"/>
</dbReference>